<feature type="non-terminal residue" evidence="1">
    <location>
        <position position="1"/>
    </location>
</feature>
<evidence type="ECO:0000313" key="1">
    <source>
        <dbReference type="EMBL" id="GAG60382.1"/>
    </source>
</evidence>
<name>X0ZQM7_9ZZZZ</name>
<proteinExistence type="predicted"/>
<reference evidence="1" key="1">
    <citation type="journal article" date="2014" name="Front. Microbiol.">
        <title>High frequency of phylogenetically diverse reductive dehalogenase-homologous genes in deep subseafloor sedimentary metagenomes.</title>
        <authorList>
            <person name="Kawai M."/>
            <person name="Futagami T."/>
            <person name="Toyoda A."/>
            <person name="Takaki Y."/>
            <person name="Nishi S."/>
            <person name="Hori S."/>
            <person name="Arai W."/>
            <person name="Tsubouchi T."/>
            <person name="Morono Y."/>
            <person name="Uchiyama I."/>
            <person name="Ito T."/>
            <person name="Fujiyama A."/>
            <person name="Inagaki F."/>
            <person name="Takami H."/>
        </authorList>
    </citation>
    <scope>NUCLEOTIDE SEQUENCE</scope>
    <source>
        <strain evidence="1">Expedition CK06-06</strain>
    </source>
</reference>
<gene>
    <name evidence="1" type="ORF">S01H4_07275</name>
</gene>
<protein>
    <submittedName>
        <fullName evidence="1">Uncharacterized protein</fullName>
    </submittedName>
</protein>
<sequence>ALLYNVAYLNMYDFEEHLFNSEMGLSQIRERFEAIDPDIPNPPPFHMRHREDNFADVIEPDAINLIDYLDMDSEVYMIGAELKRILFKLNQGVAIVAIQKPIGRDLGYGAGYSLKSASLYLSMDSHKLKIVKARERTDNSVNPINKTWSFHLDGHGAKFIIERGWGES</sequence>
<dbReference type="EMBL" id="BART01002361">
    <property type="protein sequence ID" value="GAG60382.1"/>
    <property type="molecule type" value="Genomic_DNA"/>
</dbReference>
<accession>X0ZQM7</accession>
<dbReference type="AlphaFoldDB" id="X0ZQM7"/>
<comment type="caution">
    <text evidence="1">The sequence shown here is derived from an EMBL/GenBank/DDBJ whole genome shotgun (WGS) entry which is preliminary data.</text>
</comment>
<organism evidence="1">
    <name type="scientific">marine sediment metagenome</name>
    <dbReference type="NCBI Taxonomy" id="412755"/>
    <lineage>
        <taxon>unclassified sequences</taxon>
        <taxon>metagenomes</taxon>
        <taxon>ecological metagenomes</taxon>
    </lineage>
</organism>